<keyword evidence="7" id="KW-1185">Reference proteome</keyword>
<dbReference type="GO" id="GO:0006412">
    <property type="term" value="P:translation"/>
    <property type="evidence" value="ECO:0007669"/>
    <property type="project" value="InterPro"/>
</dbReference>
<dbReference type="InterPro" id="IPR001383">
    <property type="entry name" value="Ribosomal_bL28_bact-type"/>
</dbReference>
<evidence type="ECO:0000256" key="5">
    <source>
        <dbReference type="ARBA" id="ARBA00035269"/>
    </source>
</evidence>
<gene>
    <name evidence="6" type="ORF">BD410DRAFT_761201</name>
</gene>
<evidence type="ECO:0000313" key="6">
    <source>
        <dbReference type="EMBL" id="TDL27952.1"/>
    </source>
</evidence>
<dbReference type="STRING" id="50990.A0A4Y7QLI9"/>
<dbReference type="EMBL" id="ML170158">
    <property type="protein sequence ID" value="TDL27952.1"/>
    <property type="molecule type" value="Genomic_DNA"/>
</dbReference>
<dbReference type="InterPro" id="IPR034704">
    <property type="entry name" value="Ribosomal_bL28/bL31-like_sf"/>
</dbReference>
<dbReference type="Pfam" id="PF00830">
    <property type="entry name" value="Ribosomal_L28"/>
    <property type="match status" value="1"/>
</dbReference>
<dbReference type="FunFam" id="2.30.170.40:FF:000003">
    <property type="entry name" value="54S ribosomal protein L24"/>
    <property type="match status" value="1"/>
</dbReference>
<comment type="similarity">
    <text evidence="1">Belongs to the bacterial ribosomal protein bL28 family.</text>
</comment>
<dbReference type="OrthoDB" id="361870at2759"/>
<dbReference type="GO" id="GO:0003735">
    <property type="term" value="F:structural constituent of ribosome"/>
    <property type="evidence" value="ECO:0007669"/>
    <property type="project" value="InterPro"/>
</dbReference>
<protein>
    <recommendedName>
        <fullName evidence="4">Large ribosomal subunit protein bL28c</fullName>
    </recommendedName>
    <alternativeName>
        <fullName evidence="5">Large ribosomal subunit protein bL28m</fullName>
    </alternativeName>
</protein>
<dbReference type="InterPro" id="IPR037147">
    <property type="entry name" value="Ribosomal_bL28_sf"/>
</dbReference>
<reference evidence="6 7" key="1">
    <citation type="submission" date="2018-06" db="EMBL/GenBank/DDBJ databases">
        <title>A transcriptomic atlas of mushroom development highlights an independent origin of complex multicellularity.</title>
        <authorList>
            <consortium name="DOE Joint Genome Institute"/>
            <person name="Krizsan K."/>
            <person name="Almasi E."/>
            <person name="Merenyi Z."/>
            <person name="Sahu N."/>
            <person name="Viragh M."/>
            <person name="Koszo T."/>
            <person name="Mondo S."/>
            <person name="Kiss B."/>
            <person name="Balint B."/>
            <person name="Kues U."/>
            <person name="Barry K."/>
            <person name="Hegedus J.C."/>
            <person name="Henrissat B."/>
            <person name="Johnson J."/>
            <person name="Lipzen A."/>
            <person name="Ohm R."/>
            <person name="Nagy I."/>
            <person name="Pangilinan J."/>
            <person name="Yan J."/>
            <person name="Xiong Y."/>
            <person name="Grigoriev I.V."/>
            <person name="Hibbett D.S."/>
            <person name="Nagy L.G."/>
        </authorList>
    </citation>
    <scope>NUCLEOTIDE SEQUENCE [LARGE SCALE GENOMIC DNA]</scope>
    <source>
        <strain evidence="6 7">SZMC22713</strain>
    </source>
</reference>
<proteinExistence type="inferred from homology"/>
<accession>A0A4Y7QLI9</accession>
<name>A0A4Y7QLI9_9AGAM</name>
<dbReference type="NCBIfam" id="TIGR00009">
    <property type="entry name" value="L28"/>
    <property type="match status" value="1"/>
</dbReference>
<dbReference type="SUPFAM" id="SSF143800">
    <property type="entry name" value="L28p-like"/>
    <property type="match status" value="1"/>
</dbReference>
<evidence type="ECO:0000256" key="1">
    <source>
        <dbReference type="ARBA" id="ARBA00008760"/>
    </source>
</evidence>
<evidence type="ECO:0000313" key="7">
    <source>
        <dbReference type="Proteomes" id="UP000294933"/>
    </source>
</evidence>
<organism evidence="6 7">
    <name type="scientific">Rickenella mellea</name>
    <dbReference type="NCBI Taxonomy" id="50990"/>
    <lineage>
        <taxon>Eukaryota</taxon>
        <taxon>Fungi</taxon>
        <taxon>Dikarya</taxon>
        <taxon>Basidiomycota</taxon>
        <taxon>Agaricomycotina</taxon>
        <taxon>Agaricomycetes</taxon>
        <taxon>Hymenochaetales</taxon>
        <taxon>Rickenellaceae</taxon>
        <taxon>Rickenella</taxon>
    </lineage>
</organism>
<evidence type="ECO:0000256" key="4">
    <source>
        <dbReference type="ARBA" id="ARBA00035265"/>
    </source>
</evidence>
<dbReference type="InterPro" id="IPR026569">
    <property type="entry name" value="Ribosomal_bL28"/>
</dbReference>
<sequence length="137" mass="16140">MFPTLSTCLQLAPKIASQPFKRSQNGLYHGKTVLYGNNVPFSEHRTRRRWLPNIQRKTFWSEALGKDVRIKVSMCALRTIRKHGSFDKYLLLTKPELLGWEGMRLRISVREKWPDWQERLRKMEETKMPTMATSTSS</sequence>
<keyword evidence="3" id="KW-0687">Ribonucleoprotein</keyword>
<dbReference type="PANTHER" id="PTHR13528">
    <property type="entry name" value="39S RIBOSOMAL PROTEIN L28, MITOCHONDRIAL"/>
    <property type="match status" value="1"/>
</dbReference>
<evidence type="ECO:0000256" key="3">
    <source>
        <dbReference type="ARBA" id="ARBA00023274"/>
    </source>
</evidence>
<dbReference type="Gene3D" id="2.30.170.40">
    <property type="entry name" value="Ribosomal protein L28/L24"/>
    <property type="match status" value="1"/>
</dbReference>
<dbReference type="HAMAP" id="MF_00373">
    <property type="entry name" value="Ribosomal_bL28"/>
    <property type="match status" value="1"/>
</dbReference>
<keyword evidence="2" id="KW-0689">Ribosomal protein</keyword>
<evidence type="ECO:0000256" key="2">
    <source>
        <dbReference type="ARBA" id="ARBA00022980"/>
    </source>
</evidence>
<dbReference type="VEuPathDB" id="FungiDB:BD410DRAFT_761201"/>
<dbReference type="AlphaFoldDB" id="A0A4Y7QLI9"/>
<dbReference type="Proteomes" id="UP000294933">
    <property type="component" value="Unassembled WGS sequence"/>
</dbReference>
<dbReference type="GO" id="GO:0005762">
    <property type="term" value="C:mitochondrial large ribosomal subunit"/>
    <property type="evidence" value="ECO:0007669"/>
    <property type="project" value="TreeGrafter"/>
</dbReference>
<dbReference type="PANTHER" id="PTHR13528:SF2">
    <property type="entry name" value="LARGE RIBOSOMAL SUBUNIT PROTEIN BL28M"/>
    <property type="match status" value="1"/>
</dbReference>